<dbReference type="Pfam" id="PF20766">
    <property type="entry name" value="DUF447_C"/>
    <property type="match status" value="1"/>
</dbReference>
<dbReference type="Proteomes" id="UP000494363">
    <property type="component" value="Unassembled WGS sequence"/>
</dbReference>
<evidence type="ECO:0000313" key="5">
    <source>
        <dbReference type="Proteomes" id="UP000494363"/>
    </source>
</evidence>
<dbReference type="Gene3D" id="1.20.58.290">
    <property type="entry name" value="Hypothetical membrane protein ta0354_69_121"/>
    <property type="match status" value="1"/>
</dbReference>
<dbReference type="InterPro" id="IPR049288">
    <property type="entry name" value="DUF447_C"/>
</dbReference>
<dbReference type="AlphaFoldDB" id="A0A6J5D703"/>
<dbReference type="SUPFAM" id="SSF50475">
    <property type="entry name" value="FMN-binding split barrel"/>
    <property type="match status" value="1"/>
</dbReference>
<dbReference type="Gene3D" id="2.30.110.10">
    <property type="entry name" value="Electron Transport, Fmn-binding Protein, Chain A"/>
    <property type="match status" value="1"/>
</dbReference>
<dbReference type="RefSeq" id="WP_175225229.1">
    <property type="nucleotide sequence ID" value="NZ_CADIKH010000003.1"/>
</dbReference>
<proteinExistence type="predicted"/>
<protein>
    <recommendedName>
        <fullName evidence="6">Tetrahydromethanopterin synthesis protein</fullName>
    </recommendedName>
</protein>
<feature type="compositionally biased region" description="Low complexity" evidence="1">
    <location>
        <begin position="190"/>
        <end position="208"/>
    </location>
</feature>
<feature type="domain" description="DUF447" evidence="2">
    <location>
        <begin position="4"/>
        <end position="118"/>
    </location>
</feature>
<sequence length="215" mass="23122">MIHETIITTAARDGTPHIAPMGIRFENGLAILAPFRPSTTLDNIVATQAAVINFTTDVRVFAGCVTGTQHNWPTVGASRVPSIRLVQSLAHTELTLTETLEDAQRPTLKMRCVHSETHAPFGGFNRAQAAVIEGAILVSRLFMLPADKVDREIAYLQIAIDKTAGPDEQTAWSWIIAAIERYRANAAKQPGSAHASASPASGSPDNAPHTMHETP</sequence>
<dbReference type="InterPro" id="IPR007386">
    <property type="entry name" value="DUF447_N"/>
</dbReference>
<accession>A0A6J5D703</accession>
<evidence type="ECO:0000313" key="4">
    <source>
        <dbReference type="EMBL" id="CAB3749134.1"/>
    </source>
</evidence>
<dbReference type="InterPro" id="IPR012349">
    <property type="entry name" value="Split_barrel_FMN-bd"/>
</dbReference>
<gene>
    <name evidence="4" type="ORF">LMG29542_00889</name>
</gene>
<evidence type="ECO:0008006" key="6">
    <source>
        <dbReference type="Google" id="ProtNLM"/>
    </source>
</evidence>
<reference evidence="4 5" key="1">
    <citation type="submission" date="2020-04" db="EMBL/GenBank/DDBJ databases">
        <authorList>
            <person name="De Canck E."/>
        </authorList>
    </citation>
    <scope>NUCLEOTIDE SEQUENCE [LARGE SCALE GENOMIC DNA]</scope>
    <source>
        <strain evidence="4 5">LMG 29542</strain>
    </source>
</reference>
<feature type="region of interest" description="Disordered" evidence="1">
    <location>
        <begin position="187"/>
        <end position="215"/>
    </location>
</feature>
<feature type="domain" description="DUF447" evidence="3">
    <location>
        <begin position="125"/>
        <end position="176"/>
    </location>
</feature>
<evidence type="ECO:0000256" key="1">
    <source>
        <dbReference type="SAM" id="MobiDB-lite"/>
    </source>
</evidence>
<evidence type="ECO:0000259" key="3">
    <source>
        <dbReference type="Pfam" id="PF20766"/>
    </source>
</evidence>
<dbReference type="EMBL" id="CADIKH010000003">
    <property type="protein sequence ID" value="CAB3749134.1"/>
    <property type="molecule type" value="Genomic_DNA"/>
</dbReference>
<keyword evidence="5" id="KW-1185">Reference proteome</keyword>
<evidence type="ECO:0000259" key="2">
    <source>
        <dbReference type="Pfam" id="PF04289"/>
    </source>
</evidence>
<dbReference type="Pfam" id="PF04289">
    <property type="entry name" value="DUF447_N"/>
    <property type="match status" value="1"/>
</dbReference>
<name>A0A6J5D703_9BURK</name>
<organism evidence="4 5">
    <name type="scientific">Paraburkholderia humisilvae</name>
    <dbReference type="NCBI Taxonomy" id="627669"/>
    <lineage>
        <taxon>Bacteria</taxon>
        <taxon>Pseudomonadati</taxon>
        <taxon>Pseudomonadota</taxon>
        <taxon>Betaproteobacteria</taxon>
        <taxon>Burkholderiales</taxon>
        <taxon>Burkholderiaceae</taxon>
        <taxon>Paraburkholderia</taxon>
    </lineage>
</organism>